<dbReference type="CDD" id="cd01949">
    <property type="entry name" value="GGDEF"/>
    <property type="match status" value="1"/>
</dbReference>
<gene>
    <name evidence="6" type="ordered locus">Tbd_2814</name>
</gene>
<evidence type="ECO:0000259" key="4">
    <source>
        <dbReference type="PROSITE" id="PS50113"/>
    </source>
</evidence>
<dbReference type="InterPro" id="IPR050469">
    <property type="entry name" value="Diguanylate_Cyclase"/>
</dbReference>
<accession>Q3SF49</accession>
<dbReference type="RefSeq" id="WP_011313326.1">
    <property type="nucleotide sequence ID" value="NC_007404.1"/>
</dbReference>
<feature type="domain" description="PAC" evidence="4">
    <location>
        <begin position="77"/>
        <end position="127"/>
    </location>
</feature>
<dbReference type="Gene3D" id="3.30.70.270">
    <property type="match status" value="1"/>
</dbReference>
<keyword evidence="7" id="KW-1185">Reference proteome</keyword>
<dbReference type="InterPro" id="IPR000700">
    <property type="entry name" value="PAS-assoc_C"/>
</dbReference>
<dbReference type="SMART" id="SM00091">
    <property type="entry name" value="PAS"/>
    <property type="match status" value="1"/>
</dbReference>
<dbReference type="PROSITE" id="PS50887">
    <property type="entry name" value="GGDEF"/>
    <property type="match status" value="1"/>
</dbReference>
<dbReference type="InterPro" id="IPR000014">
    <property type="entry name" value="PAS"/>
</dbReference>
<protein>
    <recommendedName>
        <fullName evidence="1">diguanylate cyclase</fullName>
        <ecNumber evidence="1">2.7.7.65</ecNumber>
    </recommendedName>
</protein>
<dbReference type="GO" id="GO:0005886">
    <property type="term" value="C:plasma membrane"/>
    <property type="evidence" value="ECO:0007669"/>
    <property type="project" value="TreeGrafter"/>
</dbReference>
<dbReference type="EMBL" id="CP000116">
    <property type="protein sequence ID" value="AAZ98767.1"/>
    <property type="molecule type" value="Genomic_DNA"/>
</dbReference>
<dbReference type="NCBIfam" id="TIGR00229">
    <property type="entry name" value="sensory_box"/>
    <property type="match status" value="1"/>
</dbReference>
<name>Q3SF49_THIDA</name>
<dbReference type="PANTHER" id="PTHR45138">
    <property type="entry name" value="REGULATORY COMPONENTS OF SENSORY TRANSDUCTION SYSTEM"/>
    <property type="match status" value="1"/>
</dbReference>
<dbReference type="SUPFAM" id="SSF55073">
    <property type="entry name" value="Nucleotide cyclase"/>
    <property type="match status" value="1"/>
</dbReference>
<dbReference type="AlphaFoldDB" id="Q3SF49"/>
<dbReference type="Gene3D" id="3.30.450.20">
    <property type="entry name" value="PAS domain"/>
    <property type="match status" value="1"/>
</dbReference>
<dbReference type="InterPro" id="IPR043128">
    <property type="entry name" value="Rev_trsase/Diguanyl_cyclase"/>
</dbReference>
<dbReference type="NCBIfam" id="TIGR00254">
    <property type="entry name" value="GGDEF"/>
    <property type="match status" value="1"/>
</dbReference>
<sequence>MEIYQRIFEYAPDAMLVLGRDGLLRLVNAHAETLFGYDRSELLGQTVELLVPARFTAQHAAHRARFMEEAQSRQMGRQQDLYALRKDGSEFPVDIMLSPMIMGGEHLTLCVVRDITERKAAQDALEHQTNELLRLHAELELLANHDGLTGLYNWRAFYEHAGQLLTTAHRRHEKASLLILDLDHFKQINDRFGHAEGDRVLQAAAAALKASARQNDIVARHGGEEFVIAGFGLSEAESLVAAERLRAAVASIENLACRVTTSVGVATFVPDPSSRHEPPTLLADLLDRADQALYHAKRSGRNRICHFDQLGEDIAPASDSP</sequence>
<dbReference type="GO" id="GO:1902201">
    <property type="term" value="P:negative regulation of bacterial-type flagellum-dependent cell motility"/>
    <property type="evidence" value="ECO:0007669"/>
    <property type="project" value="TreeGrafter"/>
</dbReference>
<dbReference type="EC" id="2.7.7.65" evidence="1"/>
<feature type="domain" description="PAS" evidence="3">
    <location>
        <begin position="1"/>
        <end position="52"/>
    </location>
</feature>
<dbReference type="HOGENOM" id="CLU_000445_11_4_4"/>
<evidence type="ECO:0000313" key="6">
    <source>
        <dbReference type="EMBL" id="AAZ98767.1"/>
    </source>
</evidence>
<dbReference type="Proteomes" id="UP000008291">
    <property type="component" value="Chromosome"/>
</dbReference>
<dbReference type="InterPro" id="IPR029787">
    <property type="entry name" value="Nucleotide_cyclase"/>
</dbReference>
<evidence type="ECO:0000256" key="1">
    <source>
        <dbReference type="ARBA" id="ARBA00012528"/>
    </source>
</evidence>
<dbReference type="PROSITE" id="PS50112">
    <property type="entry name" value="PAS"/>
    <property type="match status" value="1"/>
</dbReference>
<dbReference type="STRING" id="292415.Tbd_2814"/>
<dbReference type="KEGG" id="tbd:Tbd_2814"/>
<dbReference type="eggNOG" id="COG3829">
    <property type="taxonomic scope" value="Bacteria"/>
</dbReference>
<evidence type="ECO:0000256" key="2">
    <source>
        <dbReference type="ARBA" id="ARBA00034247"/>
    </source>
</evidence>
<dbReference type="eggNOG" id="COG3706">
    <property type="taxonomic scope" value="Bacteria"/>
</dbReference>
<dbReference type="SUPFAM" id="SSF55785">
    <property type="entry name" value="PYP-like sensor domain (PAS domain)"/>
    <property type="match status" value="1"/>
</dbReference>
<dbReference type="InterPro" id="IPR035965">
    <property type="entry name" value="PAS-like_dom_sf"/>
</dbReference>
<dbReference type="PROSITE" id="PS50113">
    <property type="entry name" value="PAC"/>
    <property type="match status" value="1"/>
</dbReference>
<dbReference type="InterPro" id="IPR000160">
    <property type="entry name" value="GGDEF_dom"/>
</dbReference>
<reference evidence="6 7" key="1">
    <citation type="journal article" date="2006" name="J. Bacteriol.">
        <title>The genome sequence of the obligately chemolithoautotrophic, facultatively anaerobic bacterium Thiobacillus denitrificans.</title>
        <authorList>
            <person name="Beller H.R."/>
            <person name="Chain P.S."/>
            <person name="Letain T.E."/>
            <person name="Chakicherla A."/>
            <person name="Larimer F.W."/>
            <person name="Richardson P.M."/>
            <person name="Coleman M.A."/>
            <person name="Wood A.P."/>
            <person name="Kelly D.P."/>
        </authorList>
    </citation>
    <scope>NUCLEOTIDE SEQUENCE [LARGE SCALE GENOMIC DNA]</scope>
    <source>
        <strain evidence="6 7">ATCC 25259</strain>
    </source>
</reference>
<comment type="catalytic activity">
    <reaction evidence="2">
        <text>2 GTP = 3',3'-c-di-GMP + 2 diphosphate</text>
        <dbReference type="Rhea" id="RHEA:24898"/>
        <dbReference type="ChEBI" id="CHEBI:33019"/>
        <dbReference type="ChEBI" id="CHEBI:37565"/>
        <dbReference type="ChEBI" id="CHEBI:58805"/>
        <dbReference type="EC" id="2.7.7.65"/>
    </reaction>
</comment>
<dbReference type="GO" id="GO:0043709">
    <property type="term" value="P:cell adhesion involved in single-species biofilm formation"/>
    <property type="evidence" value="ECO:0007669"/>
    <property type="project" value="TreeGrafter"/>
</dbReference>
<dbReference type="FunFam" id="3.30.70.270:FF:000001">
    <property type="entry name" value="Diguanylate cyclase domain protein"/>
    <property type="match status" value="1"/>
</dbReference>
<dbReference type="OrthoDB" id="42802at2"/>
<dbReference type="Pfam" id="PF00990">
    <property type="entry name" value="GGDEF"/>
    <property type="match status" value="1"/>
</dbReference>
<evidence type="ECO:0000259" key="5">
    <source>
        <dbReference type="PROSITE" id="PS50887"/>
    </source>
</evidence>
<feature type="domain" description="GGDEF" evidence="5">
    <location>
        <begin position="173"/>
        <end position="309"/>
    </location>
</feature>
<evidence type="ECO:0000259" key="3">
    <source>
        <dbReference type="PROSITE" id="PS50112"/>
    </source>
</evidence>
<dbReference type="SMART" id="SM00267">
    <property type="entry name" value="GGDEF"/>
    <property type="match status" value="1"/>
</dbReference>
<dbReference type="GO" id="GO:0052621">
    <property type="term" value="F:diguanylate cyclase activity"/>
    <property type="evidence" value="ECO:0007669"/>
    <property type="project" value="UniProtKB-EC"/>
</dbReference>
<evidence type="ECO:0000313" key="7">
    <source>
        <dbReference type="Proteomes" id="UP000008291"/>
    </source>
</evidence>
<organism evidence="6 7">
    <name type="scientific">Thiobacillus denitrificans (strain ATCC 25259 / T1)</name>
    <dbReference type="NCBI Taxonomy" id="292415"/>
    <lineage>
        <taxon>Bacteria</taxon>
        <taxon>Pseudomonadati</taxon>
        <taxon>Pseudomonadota</taxon>
        <taxon>Betaproteobacteria</taxon>
        <taxon>Nitrosomonadales</taxon>
        <taxon>Thiobacillaceae</taxon>
        <taxon>Thiobacillus</taxon>
    </lineage>
</organism>
<proteinExistence type="predicted"/>
<dbReference type="Pfam" id="PF13426">
    <property type="entry name" value="PAS_9"/>
    <property type="match status" value="1"/>
</dbReference>
<dbReference type="CDD" id="cd00130">
    <property type="entry name" value="PAS"/>
    <property type="match status" value="1"/>
</dbReference>
<dbReference type="PANTHER" id="PTHR45138:SF9">
    <property type="entry name" value="DIGUANYLATE CYCLASE DGCM-RELATED"/>
    <property type="match status" value="1"/>
</dbReference>